<feature type="region of interest" description="Disordered" evidence="1">
    <location>
        <begin position="1"/>
        <end position="116"/>
    </location>
</feature>
<dbReference type="Proteomes" id="UP000218209">
    <property type="component" value="Unassembled WGS sequence"/>
</dbReference>
<sequence length="173" mass="19566">MLLPFAPALLDEETSRSAGSGADSVAGLPHLPPTRNVDRTETPVSILPPPPLSSVSWRRPSDRPPRLRPFFISDGGGARGGMVMEARVPPPLSPRRWSPTRPPPSSSLPPLRRPFIAPAPRRCCTRRRRQLTFRLRARRTSPPCAPRWRVSRPWQRGRPTAPCRRCRRPRRRC</sequence>
<evidence type="ECO:0000313" key="3">
    <source>
        <dbReference type="Proteomes" id="UP000218209"/>
    </source>
</evidence>
<gene>
    <name evidence="2" type="ORF">BU14_0171s0016</name>
</gene>
<dbReference type="EMBL" id="KV918853">
    <property type="protein sequence ID" value="OSX76867.1"/>
    <property type="molecule type" value="Genomic_DNA"/>
</dbReference>
<name>A0A1X6P7S0_PORUM</name>
<reference evidence="2 3" key="1">
    <citation type="submission" date="2017-03" db="EMBL/GenBank/DDBJ databases">
        <title>WGS assembly of Porphyra umbilicalis.</title>
        <authorList>
            <person name="Brawley S.H."/>
            <person name="Blouin N.A."/>
            <person name="Ficko-Blean E."/>
            <person name="Wheeler G.L."/>
            <person name="Lohr M."/>
            <person name="Goodson H.V."/>
            <person name="Jenkins J.W."/>
            <person name="Blaby-Haas C.E."/>
            <person name="Helliwell K.E."/>
            <person name="Chan C."/>
            <person name="Marriage T."/>
            <person name="Bhattacharya D."/>
            <person name="Klein A.S."/>
            <person name="Badis Y."/>
            <person name="Brodie J."/>
            <person name="Cao Y."/>
            <person name="Collen J."/>
            <person name="Dittami S.M."/>
            <person name="Gachon C.M."/>
            <person name="Green B.R."/>
            <person name="Karpowicz S."/>
            <person name="Kim J.W."/>
            <person name="Kudahl U."/>
            <person name="Lin S."/>
            <person name="Michel G."/>
            <person name="Mittag M."/>
            <person name="Olson B.J."/>
            <person name="Pangilinan J."/>
            <person name="Peng Y."/>
            <person name="Qiu H."/>
            <person name="Shu S."/>
            <person name="Singer J.T."/>
            <person name="Smith A.G."/>
            <person name="Sprecher B.N."/>
            <person name="Wagner V."/>
            <person name="Wang W."/>
            <person name="Wang Z.-Y."/>
            <person name="Yan J."/>
            <person name="Yarish C."/>
            <person name="Zoeuner-Riek S."/>
            <person name="Zhuang Y."/>
            <person name="Zou Y."/>
            <person name="Lindquist E.A."/>
            <person name="Grimwood J."/>
            <person name="Barry K."/>
            <person name="Rokhsar D.S."/>
            <person name="Schmutz J."/>
            <person name="Stiller J.W."/>
            <person name="Grossman A.R."/>
            <person name="Prochnik S.E."/>
        </authorList>
    </citation>
    <scope>NUCLEOTIDE SEQUENCE [LARGE SCALE GENOMIC DNA]</scope>
    <source>
        <strain evidence="2">4086291</strain>
    </source>
</reference>
<protein>
    <submittedName>
        <fullName evidence="2">Uncharacterized protein</fullName>
    </submittedName>
</protein>
<organism evidence="2 3">
    <name type="scientific">Porphyra umbilicalis</name>
    <name type="common">Purple laver</name>
    <name type="synonym">Red alga</name>
    <dbReference type="NCBI Taxonomy" id="2786"/>
    <lineage>
        <taxon>Eukaryota</taxon>
        <taxon>Rhodophyta</taxon>
        <taxon>Bangiophyceae</taxon>
        <taxon>Bangiales</taxon>
        <taxon>Bangiaceae</taxon>
        <taxon>Porphyra</taxon>
    </lineage>
</organism>
<keyword evidence="3" id="KW-1185">Reference proteome</keyword>
<accession>A0A1X6P7S0</accession>
<proteinExistence type="predicted"/>
<dbReference type="AlphaFoldDB" id="A0A1X6P7S0"/>
<evidence type="ECO:0000256" key="1">
    <source>
        <dbReference type="SAM" id="MobiDB-lite"/>
    </source>
</evidence>
<evidence type="ECO:0000313" key="2">
    <source>
        <dbReference type="EMBL" id="OSX76867.1"/>
    </source>
</evidence>